<sequence length="114" mass="11647">MVRLIPLAAAWALVLTSPAAAVNAFDPSTAVDRHQAVAQSTDAETPTPGGASPRGPSPTEPDDAVPPSRDEPREGSESGGSATSTVVIGLLTAFLTLGFVGWLSRARRRASPGE</sequence>
<feature type="chain" id="PRO_5016436343" description="Gram-positive cocci surface proteins LPxTG domain-containing protein" evidence="3">
    <location>
        <begin position="22"/>
        <end position="114"/>
    </location>
</feature>
<comment type="caution">
    <text evidence="4">The sequence shown here is derived from an EMBL/GenBank/DDBJ whole genome shotgun (WGS) entry which is preliminary data.</text>
</comment>
<gene>
    <name evidence="4" type="ORF">DJ010_01255</name>
</gene>
<keyword evidence="5" id="KW-1185">Reference proteome</keyword>
<feature type="signal peptide" evidence="3">
    <location>
        <begin position="1"/>
        <end position="21"/>
    </location>
</feature>
<evidence type="ECO:0000256" key="2">
    <source>
        <dbReference type="SAM" id="Phobius"/>
    </source>
</evidence>
<name>A0A316TKL3_9ACTN</name>
<keyword evidence="2" id="KW-0812">Transmembrane</keyword>
<evidence type="ECO:0000313" key="4">
    <source>
        <dbReference type="EMBL" id="PWN04308.1"/>
    </source>
</evidence>
<keyword evidence="2" id="KW-1133">Transmembrane helix</keyword>
<evidence type="ECO:0000313" key="5">
    <source>
        <dbReference type="Proteomes" id="UP000245507"/>
    </source>
</evidence>
<organism evidence="4 5">
    <name type="scientific">Nocardioides silvaticus</name>
    <dbReference type="NCBI Taxonomy" id="2201891"/>
    <lineage>
        <taxon>Bacteria</taxon>
        <taxon>Bacillati</taxon>
        <taxon>Actinomycetota</taxon>
        <taxon>Actinomycetes</taxon>
        <taxon>Propionibacteriales</taxon>
        <taxon>Nocardioidaceae</taxon>
        <taxon>Nocardioides</taxon>
    </lineage>
</organism>
<evidence type="ECO:0000256" key="1">
    <source>
        <dbReference type="SAM" id="MobiDB-lite"/>
    </source>
</evidence>
<evidence type="ECO:0000256" key="3">
    <source>
        <dbReference type="SAM" id="SignalP"/>
    </source>
</evidence>
<keyword evidence="2" id="KW-0472">Membrane</keyword>
<reference evidence="4 5" key="1">
    <citation type="submission" date="2018-05" db="EMBL/GenBank/DDBJ databases">
        <title>Nocardioides silvaticus genome.</title>
        <authorList>
            <person name="Li C."/>
            <person name="Wang G."/>
        </authorList>
    </citation>
    <scope>NUCLEOTIDE SEQUENCE [LARGE SCALE GENOMIC DNA]</scope>
    <source>
        <strain evidence="4 5">CCTCC AB 2018079</strain>
    </source>
</reference>
<dbReference type="EMBL" id="QGDD01000001">
    <property type="protein sequence ID" value="PWN04308.1"/>
    <property type="molecule type" value="Genomic_DNA"/>
</dbReference>
<dbReference type="AlphaFoldDB" id="A0A316TKL3"/>
<accession>A0A316TKL3</accession>
<evidence type="ECO:0008006" key="6">
    <source>
        <dbReference type="Google" id="ProtNLM"/>
    </source>
</evidence>
<keyword evidence="3" id="KW-0732">Signal</keyword>
<feature type="region of interest" description="Disordered" evidence="1">
    <location>
        <begin position="31"/>
        <end position="82"/>
    </location>
</feature>
<dbReference type="Proteomes" id="UP000245507">
    <property type="component" value="Unassembled WGS sequence"/>
</dbReference>
<proteinExistence type="predicted"/>
<protein>
    <recommendedName>
        <fullName evidence="6">Gram-positive cocci surface proteins LPxTG domain-containing protein</fullName>
    </recommendedName>
</protein>
<feature type="transmembrane region" description="Helical" evidence="2">
    <location>
        <begin position="82"/>
        <end position="103"/>
    </location>
</feature>